<proteinExistence type="predicted"/>
<sequence>MLSTTLLSFALLLLGTTPLSYASPEPLGAMARYQVPDDSPQKDKDDSHNKPTWFAQYPADTTGMQHPESYETNLALAEAHFKWLTDPQNKQRLVYGDTGWLTIAVMYDPVSKWHFASTLPRGPRNELMWKTGPNVAPAWWKAVKNPGVAPELHAEDAVYFNYEISDKAHISSDPDKKPYPDGVVVASWGHQKRNKDNIFGPDKLPSCSGSRKRPTCQQVAASLGVNYQKDPPASAEKAAEAAVAVTDDYFAGMTEEQIEEFLCDTNIDTKRRSVAIKGREVQLERRGSCKKPIHVSTFTYKKSSSSAQPKPSCYQQNEDPDQGITTEYCVCNESRTLPFLTISPTVVWTKSCEYTTLPPKDTKRDGIVAPMTTTAPSSMITPPPILEQRDLTITKDLGPPTTNKKLCQVCTRVVNNEDSCHSMKDCIVQTGKVTIEAGTSSVHVGTLTGSALYTSVSSALDKICPTPTGSGFTGCATDTVSIGDVPYVELGSLARDGELQVSVESSKYNVTSIRDALIKAAAAAAQHAATGKNCYEQKYEVGPLTQRRSWAPSWLLPAFARRSDIQPPRQEKATWCNTVGFSGPHYYNPYWKLQSEPGATDYMDVHFQFHEKGGGDFDCAILEGAAGALAFLGPEFAIGDIGLEEAIGILCEGASNDRRDVNSTLLDASV</sequence>
<gene>
    <name evidence="1" type="ORF">F4820DRAFT_201608</name>
</gene>
<evidence type="ECO:0000313" key="1">
    <source>
        <dbReference type="EMBL" id="KAI4867398.1"/>
    </source>
</evidence>
<evidence type="ECO:0000313" key="2">
    <source>
        <dbReference type="Proteomes" id="UP001497700"/>
    </source>
</evidence>
<accession>A0ACB9Z708</accession>
<name>A0ACB9Z708_9PEZI</name>
<reference evidence="1 2" key="1">
    <citation type="journal article" date="2022" name="New Phytol.">
        <title>Ecological generalism drives hyperdiversity of secondary metabolite gene clusters in xylarialean endophytes.</title>
        <authorList>
            <person name="Franco M.E.E."/>
            <person name="Wisecaver J.H."/>
            <person name="Arnold A.E."/>
            <person name="Ju Y.M."/>
            <person name="Slot J.C."/>
            <person name="Ahrendt S."/>
            <person name="Moore L.P."/>
            <person name="Eastman K.E."/>
            <person name="Scott K."/>
            <person name="Konkel Z."/>
            <person name="Mondo S.J."/>
            <person name="Kuo A."/>
            <person name="Hayes R.D."/>
            <person name="Haridas S."/>
            <person name="Andreopoulos B."/>
            <person name="Riley R."/>
            <person name="LaButti K."/>
            <person name="Pangilinan J."/>
            <person name="Lipzen A."/>
            <person name="Amirebrahimi M."/>
            <person name="Yan J."/>
            <person name="Adam C."/>
            <person name="Keymanesh K."/>
            <person name="Ng V."/>
            <person name="Louie K."/>
            <person name="Northen T."/>
            <person name="Drula E."/>
            <person name="Henrissat B."/>
            <person name="Hsieh H.M."/>
            <person name="Youens-Clark K."/>
            <person name="Lutzoni F."/>
            <person name="Miadlikowska J."/>
            <person name="Eastwood D.C."/>
            <person name="Hamelin R.C."/>
            <person name="Grigoriev I.V."/>
            <person name="U'Ren J.M."/>
        </authorList>
    </citation>
    <scope>NUCLEOTIDE SEQUENCE [LARGE SCALE GENOMIC DNA]</scope>
    <source>
        <strain evidence="1 2">CBS 119005</strain>
    </source>
</reference>
<keyword evidence="2" id="KW-1185">Reference proteome</keyword>
<comment type="caution">
    <text evidence="1">The sequence shown here is derived from an EMBL/GenBank/DDBJ whole genome shotgun (WGS) entry which is preliminary data.</text>
</comment>
<organism evidence="1 2">
    <name type="scientific">Hypoxylon rubiginosum</name>
    <dbReference type="NCBI Taxonomy" id="110542"/>
    <lineage>
        <taxon>Eukaryota</taxon>
        <taxon>Fungi</taxon>
        <taxon>Dikarya</taxon>
        <taxon>Ascomycota</taxon>
        <taxon>Pezizomycotina</taxon>
        <taxon>Sordariomycetes</taxon>
        <taxon>Xylariomycetidae</taxon>
        <taxon>Xylariales</taxon>
        <taxon>Hypoxylaceae</taxon>
        <taxon>Hypoxylon</taxon>
    </lineage>
</organism>
<dbReference type="Proteomes" id="UP001497700">
    <property type="component" value="Unassembled WGS sequence"/>
</dbReference>
<protein>
    <submittedName>
        <fullName evidence="1">Uncharacterized protein</fullName>
    </submittedName>
</protein>
<dbReference type="EMBL" id="MU393447">
    <property type="protein sequence ID" value="KAI4867398.1"/>
    <property type="molecule type" value="Genomic_DNA"/>
</dbReference>